<keyword evidence="3" id="KW-1185">Reference proteome</keyword>
<accession>A0ABD3GRT1</accession>
<feature type="region of interest" description="Disordered" evidence="1">
    <location>
        <begin position="61"/>
        <end position="149"/>
    </location>
</feature>
<feature type="compositionally biased region" description="Basic and acidic residues" evidence="1">
    <location>
        <begin position="62"/>
        <end position="85"/>
    </location>
</feature>
<proteinExistence type="predicted"/>
<feature type="compositionally biased region" description="Basic and acidic residues" evidence="1">
    <location>
        <begin position="137"/>
        <end position="149"/>
    </location>
</feature>
<protein>
    <submittedName>
        <fullName evidence="2">Uncharacterized protein</fullName>
    </submittedName>
</protein>
<dbReference type="EMBL" id="JBJQOH010000007">
    <property type="protein sequence ID" value="KAL3681962.1"/>
    <property type="molecule type" value="Genomic_DNA"/>
</dbReference>
<evidence type="ECO:0000313" key="2">
    <source>
        <dbReference type="EMBL" id="KAL3681962.1"/>
    </source>
</evidence>
<sequence>MAIMAFEQGDAHLLLHIQSMFTIKTTSTCKLKDDIRAAVNWKDSASLGKSLSSHQMELLIAEARKRKDDEDLPPKQENHPPHADDLADTEQYDKEDDDPPEAVPSSEPAAHLIDDDNPNLQQPRAPGSPEDEEFDADELHDVMNLHDIV</sequence>
<dbReference type="Proteomes" id="UP001633002">
    <property type="component" value="Unassembled WGS sequence"/>
</dbReference>
<dbReference type="AlphaFoldDB" id="A0ABD3GRT1"/>
<evidence type="ECO:0000256" key="1">
    <source>
        <dbReference type="SAM" id="MobiDB-lite"/>
    </source>
</evidence>
<gene>
    <name evidence="2" type="ORF">R1sor_024918</name>
</gene>
<name>A0ABD3GRT1_9MARC</name>
<reference evidence="2 3" key="1">
    <citation type="submission" date="2024-09" db="EMBL/GenBank/DDBJ databases">
        <title>Chromosome-scale assembly of Riccia sorocarpa.</title>
        <authorList>
            <person name="Paukszto L."/>
        </authorList>
    </citation>
    <scope>NUCLEOTIDE SEQUENCE [LARGE SCALE GENOMIC DNA]</scope>
    <source>
        <strain evidence="2">LP-2024</strain>
        <tissue evidence="2">Aerial parts of the thallus</tissue>
    </source>
</reference>
<organism evidence="2 3">
    <name type="scientific">Riccia sorocarpa</name>
    <dbReference type="NCBI Taxonomy" id="122646"/>
    <lineage>
        <taxon>Eukaryota</taxon>
        <taxon>Viridiplantae</taxon>
        <taxon>Streptophyta</taxon>
        <taxon>Embryophyta</taxon>
        <taxon>Marchantiophyta</taxon>
        <taxon>Marchantiopsida</taxon>
        <taxon>Marchantiidae</taxon>
        <taxon>Marchantiales</taxon>
        <taxon>Ricciaceae</taxon>
        <taxon>Riccia</taxon>
    </lineage>
</organism>
<comment type="caution">
    <text evidence="2">The sequence shown here is derived from an EMBL/GenBank/DDBJ whole genome shotgun (WGS) entry which is preliminary data.</text>
</comment>
<feature type="compositionally biased region" description="Acidic residues" evidence="1">
    <location>
        <begin position="86"/>
        <end position="100"/>
    </location>
</feature>
<evidence type="ECO:0000313" key="3">
    <source>
        <dbReference type="Proteomes" id="UP001633002"/>
    </source>
</evidence>